<keyword evidence="11 14" id="KW-0407">Ion channel</keyword>
<dbReference type="PANTHER" id="PTHR11537:SF254">
    <property type="entry name" value="POTASSIUM VOLTAGE-GATED CHANNEL PROTEIN SHAB"/>
    <property type="match status" value="1"/>
</dbReference>
<dbReference type="SUPFAM" id="SSF81324">
    <property type="entry name" value="Voltage-gated potassium channels"/>
    <property type="match status" value="1"/>
</dbReference>
<reference evidence="14 16" key="2">
    <citation type="journal article" date="2016" name="Genome Announc.">
        <title>Genome Sequence of Nitrosomonas communis Strain Nm2, a Mesophilic Ammonia-Oxidizing Bacterium Isolated from Mediterranean Soil.</title>
        <authorList>
            <person name="Kozlowski J.A."/>
            <person name="Kits K.D."/>
            <person name="Stein L.Y."/>
        </authorList>
    </citation>
    <scope>NUCLEOTIDE SEQUENCE [LARGE SCALE GENOMIC DNA]</scope>
    <source>
        <strain evidence="14 16">Nm2</strain>
    </source>
</reference>
<dbReference type="Proteomes" id="UP000034156">
    <property type="component" value="Chromosome"/>
</dbReference>
<evidence type="ECO:0000313" key="17">
    <source>
        <dbReference type="Proteomes" id="UP000324176"/>
    </source>
</evidence>
<dbReference type="OrthoDB" id="9799090at2"/>
<keyword evidence="3" id="KW-0633">Potassium transport</keyword>
<evidence type="ECO:0000256" key="7">
    <source>
        <dbReference type="ARBA" id="ARBA00022958"/>
    </source>
</evidence>
<dbReference type="PANTHER" id="PTHR11537">
    <property type="entry name" value="VOLTAGE-GATED POTASSIUM CHANNEL"/>
    <property type="match status" value="1"/>
</dbReference>
<sequence>MHEVHSDKKIETAPGQDALNRERYELLQRLADWLEIPMLILAFIWLALLARELIWGESPAFEIIGTIIWGIFILDFVVELMLAPHKLVYLKSNWLTTIALLIPALRIFRIVRVVRLLRLVRVGRGLRLLRIVTSLNRGMRALGESLRRRGFGYIIALTLLVTFAGAAGMYAFENEVPGGLNSYGESLWWTAMIMTTMGSQYWPQTFEGRLLCVFLALYAFTVFGYMTATLATFFIGRDAENDEAEVAGSKKIAALQQEVVALRAEIHELLLRSPSQE</sequence>
<dbReference type="Gene3D" id="1.20.5.110">
    <property type="match status" value="1"/>
</dbReference>
<keyword evidence="9" id="KW-0406">Ion transport</keyword>
<name>A0A0F7KEJ1_9PROT</name>
<dbReference type="Proteomes" id="UP000324176">
    <property type="component" value="Unassembled WGS sequence"/>
</dbReference>
<feature type="transmembrane region" description="Helical" evidence="12">
    <location>
        <begin position="30"/>
        <end position="49"/>
    </location>
</feature>
<evidence type="ECO:0000313" key="14">
    <source>
        <dbReference type="EMBL" id="AKH37906.1"/>
    </source>
</evidence>
<accession>A0A0F7KEJ1</accession>
<keyword evidence="5" id="KW-0631">Potassium channel</keyword>
<evidence type="ECO:0000259" key="13">
    <source>
        <dbReference type="Pfam" id="PF00520"/>
    </source>
</evidence>
<keyword evidence="6" id="KW-0851">Voltage-gated channel</keyword>
<evidence type="ECO:0000256" key="3">
    <source>
        <dbReference type="ARBA" id="ARBA00022538"/>
    </source>
</evidence>
<keyword evidence="7" id="KW-0630">Potassium</keyword>
<dbReference type="GO" id="GO:0005249">
    <property type="term" value="F:voltage-gated potassium channel activity"/>
    <property type="evidence" value="ECO:0007669"/>
    <property type="project" value="InterPro"/>
</dbReference>
<evidence type="ECO:0000256" key="6">
    <source>
        <dbReference type="ARBA" id="ARBA00022882"/>
    </source>
</evidence>
<dbReference type="GO" id="GO:0008076">
    <property type="term" value="C:voltage-gated potassium channel complex"/>
    <property type="evidence" value="ECO:0007669"/>
    <property type="project" value="InterPro"/>
</dbReference>
<dbReference type="InterPro" id="IPR027359">
    <property type="entry name" value="Volt_channel_dom_sf"/>
</dbReference>
<evidence type="ECO:0000256" key="8">
    <source>
        <dbReference type="ARBA" id="ARBA00022989"/>
    </source>
</evidence>
<dbReference type="Gene3D" id="1.20.120.350">
    <property type="entry name" value="Voltage-gated potassium channels. Chain C"/>
    <property type="match status" value="1"/>
</dbReference>
<evidence type="ECO:0000256" key="9">
    <source>
        <dbReference type="ARBA" id="ARBA00023065"/>
    </source>
</evidence>
<evidence type="ECO:0000313" key="16">
    <source>
        <dbReference type="Proteomes" id="UP000034156"/>
    </source>
</evidence>
<dbReference type="InterPro" id="IPR005821">
    <property type="entry name" value="Ion_trans_dom"/>
</dbReference>
<keyword evidence="2" id="KW-0813">Transport</keyword>
<feature type="transmembrane region" description="Helical" evidence="12">
    <location>
        <begin position="94"/>
        <end position="111"/>
    </location>
</feature>
<keyword evidence="8 12" id="KW-1133">Transmembrane helix</keyword>
<feature type="transmembrane region" description="Helical" evidence="12">
    <location>
        <begin position="150"/>
        <end position="172"/>
    </location>
</feature>
<evidence type="ECO:0000256" key="11">
    <source>
        <dbReference type="ARBA" id="ARBA00023303"/>
    </source>
</evidence>
<reference evidence="16" key="1">
    <citation type="submission" date="2015-05" db="EMBL/GenBank/DDBJ databases">
        <title>Draft genome of Nitrosomonas communis strain Nm2.</title>
        <authorList>
            <person name="Kozlowski J.A."/>
            <person name="Kits K.D."/>
            <person name="Stein L.Y."/>
        </authorList>
    </citation>
    <scope>NUCLEOTIDE SEQUENCE [LARGE SCALE GENOMIC DNA]</scope>
    <source>
        <strain evidence="16">Nm2</strain>
    </source>
</reference>
<dbReference type="EMBL" id="CP011451">
    <property type="protein sequence ID" value="AKH37906.1"/>
    <property type="molecule type" value="Genomic_DNA"/>
</dbReference>
<dbReference type="InterPro" id="IPR028325">
    <property type="entry name" value="VG_K_chnl"/>
</dbReference>
<dbReference type="Gene3D" id="1.10.287.70">
    <property type="match status" value="1"/>
</dbReference>
<feature type="transmembrane region" description="Helical" evidence="12">
    <location>
        <begin position="187"/>
        <end position="203"/>
    </location>
</feature>
<keyword evidence="4 12" id="KW-0812">Transmembrane</keyword>
<proteinExistence type="predicted"/>
<evidence type="ECO:0000256" key="10">
    <source>
        <dbReference type="ARBA" id="ARBA00023136"/>
    </source>
</evidence>
<protein>
    <submittedName>
        <fullName evidence="14">Potassium channel protein</fullName>
    </submittedName>
    <submittedName>
        <fullName evidence="15">Voltage-gated potassium channel</fullName>
    </submittedName>
</protein>
<feature type="transmembrane region" description="Helical" evidence="12">
    <location>
        <begin position="61"/>
        <end position="82"/>
    </location>
</feature>
<keyword evidence="16" id="KW-1185">Reference proteome</keyword>
<reference evidence="15 17" key="3">
    <citation type="submission" date="2019-07" db="EMBL/GenBank/DDBJ databases">
        <title>Active sludge and wastewater microbial communities from Klosterneuburg, Austria.</title>
        <authorList>
            <person name="Wagner M."/>
        </authorList>
    </citation>
    <scope>NUCLEOTIDE SEQUENCE [LARGE SCALE GENOMIC DNA]</scope>
    <source>
        <strain evidence="15 17">Nm2</strain>
    </source>
</reference>
<evidence type="ECO:0000256" key="2">
    <source>
        <dbReference type="ARBA" id="ARBA00022448"/>
    </source>
</evidence>
<dbReference type="EMBL" id="VNHT01000005">
    <property type="protein sequence ID" value="TYP92805.1"/>
    <property type="molecule type" value="Genomic_DNA"/>
</dbReference>
<dbReference type="PATRIC" id="fig|44574.3.peg.2169"/>
<evidence type="ECO:0000256" key="5">
    <source>
        <dbReference type="ARBA" id="ARBA00022826"/>
    </source>
</evidence>
<evidence type="ECO:0000313" key="15">
    <source>
        <dbReference type="EMBL" id="TYP92805.1"/>
    </source>
</evidence>
<comment type="subcellular location">
    <subcellularLocation>
        <location evidence="1">Membrane</location>
        <topology evidence="1">Multi-pass membrane protein</topology>
    </subcellularLocation>
</comment>
<dbReference type="Pfam" id="PF00520">
    <property type="entry name" value="Ion_trans"/>
    <property type="match status" value="1"/>
</dbReference>
<organism evidence="14 16">
    <name type="scientific">Nitrosomonas communis</name>
    <dbReference type="NCBI Taxonomy" id="44574"/>
    <lineage>
        <taxon>Bacteria</taxon>
        <taxon>Pseudomonadati</taxon>
        <taxon>Pseudomonadota</taxon>
        <taxon>Betaproteobacteria</taxon>
        <taxon>Nitrosomonadales</taxon>
        <taxon>Nitrosomonadaceae</taxon>
        <taxon>Nitrosomonas</taxon>
    </lineage>
</organism>
<evidence type="ECO:0000256" key="4">
    <source>
        <dbReference type="ARBA" id="ARBA00022692"/>
    </source>
</evidence>
<evidence type="ECO:0000256" key="1">
    <source>
        <dbReference type="ARBA" id="ARBA00004141"/>
    </source>
</evidence>
<dbReference type="GO" id="GO:0001508">
    <property type="term" value="P:action potential"/>
    <property type="evidence" value="ECO:0007669"/>
    <property type="project" value="TreeGrafter"/>
</dbReference>
<keyword evidence="10 12" id="KW-0472">Membrane</keyword>
<dbReference type="KEGG" id="nco:AAW31_08890"/>
<dbReference type="RefSeq" id="WP_046849976.1">
    <property type="nucleotide sequence ID" value="NZ_CP011451.1"/>
</dbReference>
<feature type="domain" description="Ion transport" evidence="13">
    <location>
        <begin position="38"/>
        <end position="227"/>
    </location>
</feature>
<dbReference type="AlphaFoldDB" id="A0A0F7KEJ1"/>
<evidence type="ECO:0000256" key="12">
    <source>
        <dbReference type="SAM" id="Phobius"/>
    </source>
</evidence>
<gene>
    <name evidence="14" type="ORF">AAW31_08890</name>
    <name evidence="15" type="ORF">BCL69_10054</name>
</gene>
<feature type="transmembrane region" description="Helical" evidence="12">
    <location>
        <begin position="210"/>
        <end position="235"/>
    </location>
</feature>